<dbReference type="InterPro" id="IPR036053">
    <property type="entry name" value="PABP-dom"/>
</dbReference>
<feature type="compositionally biased region" description="Low complexity" evidence="4">
    <location>
        <begin position="325"/>
        <end position="339"/>
    </location>
</feature>
<evidence type="ECO:0000313" key="8">
    <source>
        <dbReference type="Proteomes" id="UP000605846"/>
    </source>
</evidence>
<dbReference type="OrthoDB" id="6159137at2759"/>
<dbReference type="InterPro" id="IPR000504">
    <property type="entry name" value="RRM_dom"/>
</dbReference>
<evidence type="ECO:0000259" key="5">
    <source>
        <dbReference type="PROSITE" id="PS50102"/>
    </source>
</evidence>
<name>A0A8H7BMP8_9FUNG</name>
<dbReference type="AlphaFoldDB" id="A0A8H7BMP8"/>
<evidence type="ECO:0008006" key="9">
    <source>
        <dbReference type="Google" id="ProtNLM"/>
    </source>
</evidence>
<evidence type="ECO:0000313" key="7">
    <source>
        <dbReference type="EMBL" id="KAF7727805.1"/>
    </source>
</evidence>
<gene>
    <name evidence="7" type="ORF">EC973_007036</name>
</gene>
<dbReference type="Pfam" id="PF00658">
    <property type="entry name" value="MLLE"/>
    <property type="match status" value="1"/>
</dbReference>
<sequence>MASIFPYMPRKMRSQSADPDDHLRLPSDTPSMVNGARHSMNDSGMMTRNGTDSMGTVDYTNLYIKNLDLNVKSSDLFNHFRRFGRIISARVMKNAQTKQSKGFGFVSFSKAEEALRALQEMNNKYIMTKPVIVAFHEPKKARVDRPNAVSLPSPHSAPVSFSPPMSGSFDHQHYRAHDLVRKASSSGAQSSYPTPPSLAQTQEYMGSSPASTIVAQSPSPYSQMPRQYGNSYFPDQSINGMAQSFPVTNNDKKANTFPKSNINKPSGSVAAPMVQTTSSPVNFCTPSLSSMASGIYANTAPLTLPNTQYKMTPQGKPSLRRRGSIESASSAMTEATSSSHKQKMIQAIVKMGESQRVEDIADMLLTLKRRERSLCLFNPDYLKSKIQHAREALDIFQEEEEEQEAAAAAAAAAVGYSPPTVQMPQPSNSNQSRVVPEMSNFMLDISLPPRVSCAIPIVAPPSKEKPREENHPSEEIDQFLKSLDGLATHEKKQKLGDRLFPLVRDTGVKHAPKITIRLLDTVPLDELAHSMYDNDKLKQKVDVVVASLQAKR</sequence>
<dbReference type="Gene3D" id="3.30.70.330">
    <property type="match status" value="1"/>
</dbReference>
<protein>
    <recommendedName>
        <fullName evidence="9">Polyadenylate-binding protein, cytoplasmic and nuclear</fullName>
    </recommendedName>
</protein>
<keyword evidence="2 3" id="KW-0694">RNA-binding</keyword>
<feature type="compositionally biased region" description="Polar residues" evidence="4">
    <location>
        <begin position="183"/>
        <end position="221"/>
    </location>
</feature>
<evidence type="ECO:0000256" key="4">
    <source>
        <dbReference type="SAM" id="MobiDB-lite"/>
    </source>
</evidence>
<feature type="domain" description="PABC" evidence="6">
    <location>
        <begin position="475"/>
        <end position="552"/>
    </location>
</feature>
<organism evidence="7 8">
    <name type="scientific">Apophysomyces ossiformis</name>
    <dbReference type="NCBI Taxonomy" id="679940"/>
    <lineage>
        <taxon>Eukaryota</taxon>
        <taxon>Fungi</taxon>
        <taxon>Fungi incertae sedis</taxon>
        <taxon>Mucoromycota</taxon>
        <taxon>Mucoromycotina</taxon>
        <taxon>Mucoromycetes</taxon>
        <taxon>Mucorales</taxon>
        <taxon>Mucorineae</taxon>
        <taxon>Mucoraceae</taxon>
        <taxon>Apophysomyces</taxon>
    </lineage>
</organism>
<comment type="caution">
    <text evidence="7">The sequence shown here is derived from an EMBL/GenBank/DDBJ whole genome shotgun (WGS) entry which is preliminary data.</text>
</comment>
<comment type="similarity">
    <text evidence="1">Belongs to the polyadenylate-binding protein type-1 family.</text>
</comment>
<dbReference type="InterPro" id="IPR035979">
    <property type="entry name" value="RBD_domain_sf"/>
</dbReference>
<feature type="domain" description="RRM" evidence="5">
    <location>
        <begin position="60"/>
        <end position="138"/>
    </location>
</feature>
<evidence type="ECO:0000256" key="1">
    <source>
        <dbReference type="ARBA" id="ARBA00008557"/>
    </source>
</evidence>
<feature type="region of interest" description="Disordered" evidence="4">
    <location>
        <begin position="145"/>
        <end position="221"/>
    </location>
</feature>
<dbReference type="Pfam" id="PF00076">
    <property type="entry name" value="RRM_1"/>
    <property type="match status" value="1"/>
</dbReference>
<dbReference type="InterPro" id="IPR052462">
    <property type="entry name" value="SLIRP/GR-RBP-like"/>
</dbReference>
<keyword evidence="8" id="KW-1185">Reference proteome</keyword>
<dbReference type="PROSITE" id="PS51309">
    <property type="entry name" value="PABC"/>
    <property type="match status" value="1"/>
</dbReference>
<accession>A0A8H7BMP8</accession>
<dbReference type="SMART" id="SM00360">
    <property type="entry name" value="RRM"/>
    <property type="match status" value="1"/>
</dbReference>
<dbReference type="Proteomes" id="UP000605846">
    <property type="component" value="Unassembled WGS sequence"/>
</dbReference>
<dbReference type="InterPro" id="IPR002004">
    <property type="entry name" value="PABP_HYD_C"/>
</dbReference>
<evidence type="ECO:0000259" key="6">
    <source>
        <dbReference type="PROSITE" id="PS51309"/>
    </source>
</evidence>
<evidence type="ECO:0000256" key="2">
    <source>
        <dbReference type="ARBA" id="ARBA00022884"/>
    </source>
</evidence>
<dbReference type="InterPro" id="IPR012677">
    <property type="entry name" value="Nucleotide-bd_a/b_plait_sf"/>
</dbReference>
<dbReference type="SUPFAM" id="SSF54928">
    <property type="entry name" value="RNA-binding domain, RBD"/>
    <property type="match status" value="1"/>
</dbReference>
<proteinExistence type="inferred from homology"/>
<feature type="compositionally biased region" description="Basic and acidic residues" evidence="4">
    <location>
        <begin position="170"/>
        <end position="181"/>
    </location>
</feature>
<feature type="region of interest" description="Disordered" evidence="4">
    <location>
        <begin position="1"/>
        <end position="49"/>
    </location>
</feature>
<evidence type="ECO:0000256" key="3">
    <source>
        <dbReference type="PROSITE-ProRule" id="PRU00176"/>
    </source>
</evidence>
<dbReference type="Gene3D" id="1.10.1900.10">
    <property type="entry name" value="c-terminal domain of poly(a) binding protein"/>
    <property type="match status" value="2"/>
</dbReference>
<dbReference type="SMART" id="SM00517">
    <property type="entry name" value="PolyA"/>
    <property type="match status" value="1"/>
</dbReference>
<reference evidence="7" key="1">
    <citation type="submission" date="2020-01" db="EMBL/GenBank/DDBJ databases">
        <title>Genome Sequencing of Three Apophysomyces-Like Fungal Strains Confirms a Novel Fungal Genus in the Mucoromycota with divergent Burkholderia-like Endosymbiotic Bacteria.</title>
        <authorList>
            <person name="Stajich J.E."/>
            <person name="Macias A.M."/>
            <person name="Carter-House D."/>
            <person name="Lovett B."/>
            <person name="Kasson L.R."/>
            <person name="Berry K."/>
            <person name="Grigoriev I."/>
            <person name="Chang Y."/>
            <person name="Spatafora J."/>
            <person name="Kasson M.T."/>
        </authorList>
    </citation>
    <scope>NUCLEOTIDE SEQUENCE</scope>
    <source>
        <strain evidence="7">NRRL A-21654</strain>
    </source>
</reference>
<dbReference type="SUPFAM" id="SSF63570">
    <property type="entry name" value="PABC (PABP) domain"/>
    <property type="match status" value="2"/>
</dbReference>
<dbReference type="PANTHER" id="PTHR48027">
    <property type="entry name" value="HETEROGENEOUS NUCLEAR RIBONUCLEOPROTEIN 87F-RELATED"/>
    <property type="match status" value="1"/>
</dbReference>
<dbReference type="PROSITE" id="PS50102">
    <property type="entry name" value="RRM"/>
    <property type="match status" value="1"/>
</dbReference>
<feature type="region of interest" description="Disordered" evidence="4">
    <location>
        <begin position="307"/>
        <end position="339"/>
    </location>
</feature>
<dbReference type="EMBL" id="JABAYA010000049">
    <property type="protein sequence ID" value="KAF7727805.1"/>
    <property type="molecule type" value="Genomic_DNA"/>
</dbReference>
<dbReference type="GO" id="GO:0003723">
    <property type="term" value="F:RNA binding"/>
    <property type="evidence" value="ECO:0007669"/>
    <property type="project" value="UniProtKB-UniRule"/>
</dbReference>